<evidence type="ECO:0000313" key="2">
    <source>
        <dbReference type="Proteomes" id="UP000814140"/>
    </source>
</evidence>
<protein>
    <submittedName>
        <fullName evidence="1">Uncharacterized protein</fullName>
    </submittedName>
</protein>
<proteinExistence type="predicted"/>
<reference evidence="1" key="1">
    <citation type="submission" date="2021-03" db="EMBL/GenBank/DDBJ databases">
        <authorList>
            <consortium name="DOE Joint Genome Institute"/>
            <person name="Ahrendt S."/>
            <person name="Looney B.P."/>
            <person name="Miyauchi S."/>
            <person name="Morin E."/>
            <person name="Drula E."/>
            <person name="Courty P.E."/>
            <person name="Chicoki N."/>
            <person name="Fauchery L."/>
            <person name="Kohler A."/>
            <person name="Kuo A."/>
            <person name="Labutti K."/>
            <person name="Pangilinan J."/>
            <person name="Lipzen A."/>
            <person name="Riley R."/>
            <person name="Andreopoulos W."/>
            <person name="He G."/>
            <person name="Johnson J."/>
            <person name="Barry K.W."/>
            <person name="Grigoriev I.V."/>
            <person name="Nagy L."/>
            <person name="Hibbett D."/>
            <person name="Henrissat B."/>
            <person name="Matheny P.B."/>
            <person name="Labbe J."/>
            <person name="Martin F."/>
        </authorList>
    </citation>
    <scope>NUCLEOTIDE SEQUENCE</scope>
    <source>
        <strain evidence="1">HHB10654</strain>
    </source>
</reference>
<dbReference type="EMBL" id="MU277227">
    <property type="protein sequence ID" value="KAI0059292.1"/>
    <property type="molecule type" value="Genomic_DNA"/>
</dbReference>
<dbReference type="Proteomes" id="UP000814140">
    <property type="component" value="Unassembled WGS sequence"/>
</dbReference>
<comment type="caution">
    <text evidence="1">The sequence shown here is derived from an EMBL/GenBank/DDBJ whole genome shotgun (WGS) entry which is preliminary data.</text>
</comment>
<sequence>MKRVERRGTLDLQTQGRSPFSQMPRAHTAGQRTDTIIMQQPTSSPAKEKDRHSDSPSLKEGALSQSHSPPNGKAARVSSSEVDAEGEAEDAEAEADADADADLLEAVDAAEAKVVPWVKREGDGSEEA</sequence>
<gene>
    <name evidence="1" type="ORF">BV25DRAFT_1829076</name>
</gene>
<keyword evidence="2" id="KW-1185">Reference proteome</keyword>
<accession>A0ACB8ST12</accession>
<organism evidence="1 2">
    <name type="scientific">Artomyces pyxidatus</name>
    <dbReference type="NCBI Taxonomy" id="48021"/>
    <lineage>
        <taxon>Eukaryota</taxon>
        <taxon>Fungi</taxon>
        <taxon>Dikarya</taxon>
        <taxon>Basidiomycota</taxon>
        <taxon>Agaricomycotina</taxon>
        <taxon>Agaricomycetes</taxon>
        <taxon>Russulales</taxon>
        <taxon>Auriscalpiaceae</taxon>
        <taxon>Artomyces</taxon>
    </lineage>
</organism>
<evidence type="ECO:0000313" key="1">
    <source>
        <dbReference type="EMBL" id="KAI0059292.1"/>
    </source>
</evidence>
<name>A0ACB8ST12_9AGAM</name>
<reference evidence="1" key="2">
    <citation type="journal article" date="2022" name="New Phytol.">
        <title>Evolutionary transition to the ectomycorrhizal habit in the genomes of a hyperdiverse lineage of mushroom-forming fungi.</title>
        <authorList>
            <person name="Looney B."/>
            <person name="Miyauchi S."/>
            <person name="Morin E."/>
            <person name="Drula E."/>
            <person name="Courty P.E."/>
            <person name="Kohler A."/>
            <person name="Kuo A."/>
            <person name="LaButti K."/>
            <person name="Pangilinan J."/>
            <person name="Lipzen A."/>
            <person name="Riley R."/>
            <person name="Andreopoulos W."/>
            <person name="He G."/>
            <person name="Johnson J."/>
            <person name="Nolan M."/>
            <person name="Tritt A."/>
            <person name="Barry K.W."/>
            <person name="Grigoriev I.V."/>
            <person name="Nagy L.G."/>
            <person name="Hibbett D."/>
            <person name="Henrissat B."/>
            <person name="Matheny P.B."/>
            <person name="Labbe J."/>
            <person name="Martin F.M."/>
        </authorList>
    </citation>
    <scope>NUCLEOTIDE SEQUENCE</scope>
    <source>
        <strain evidence="1">HHB10654</strain>
    </source>
</reference>